<name>A0A0A9BRP2_ARUDO</name>
<sequence>MLSMTDHDMFRRAYSRTSLLRR</sequence>
<accession>A0A0A9BRP2</accession>
<dbReference type="EMBL" id="GBRH01231814">
    <property type="protein sequence ID" value="JAD66081.1"/>
    <property type="molecule type" value="Transcribed_RNA"/>
</dbReference>
<reference evidence="1" key="1">
    <citation type="submission" date="2014-09" db="EMBL/GenBank/DDBJ databases">
        <authorList>
            <person name="Magalhaes I.L.F."/>
            <person name="Oliveira U."/>
            <person name="Santos F.R."/>
            <person name="Vidigal T.H.D.A."/>
            <person name="Brescovit A.D."/>
            <person name="Santos A.J."/>
        </authorList>
    </citation>
    <scope>NUCLEOTIDE SEQUENCE</scope>
    <source>
        <tissue evidence="1">Shoot tissue taken approximately 20 cm above the soil surface</tissue>
    </source>
</reference>
<evidence type="ECO:0000313" key="1">
    <source>
        <dbReference type="EMBL" id="JAD66081.1"/>
    </source>
</evidence>
<organism evidence="1">
    <name type="scientific">Arundo donax</name>
    <name type="common">Giant reed</name>
    <name type="synonym">Donax arundinaceus</name>
    <dbReference type="NCBI Taxonomy" id="35708"/>
    <lineage>
        <taxon>Eukaryota</taxon>
        <taxon>Viridiplantae</taxon>
        <taxon>Streptophyta</taxon>
        <taxon>Embryophyta</taxon>
        <taxon>Tracheophyta</taxon>
        <taxon>Spermatophyta</taxon>
        <taxon>Magnoliopsida</taxon>
        <taxon>Liliopsida</taxon>
        <taxon>Poales</taxon>
        <taxon>Poaceae</taxon>
        <taxon>PACMAD clade</taxon>
        <taxon>Arundinoideae</taxon>
        <taxon>Arundineae</taxon>
        <taxon>Arundo</taxon>
    </lineage>
</organism>
<proteinExistence type="predicted"/>
<reference evidence="1" key="2">
    <citation type="journal article" date="2015" name="Data Brief">
        <title>Shoot transcriptome of the giant reed, Arundo donax.</title>
        <authorList>
            <person name="Barrero R.A."/>
            <person name="Guerrero F.D."/>
            <person name="Moolhuijzen P."/>
            <person name="Goolsby J.A."/>
            <person name="Tidwell J."/>
            <person name="Bellgard S.E."/>
            <person name="Bellgard M.I."/>
        </authorList>
    </citation>
    <scope>NUCLEOTIDE SEQUENCE</scope>
    <source>
        <tissue evidence="1">Shoot tissue taken approximately 20 cm above the soil surface</tissue>
    </source>
</reference>
<protein>
    <submittedName>
        <fullName evidence="1">Uncharacterized protein</fullName>
    </submittedName>
</protein>
<dbReference type="AlphaFoldDB" id="A0A0A9BRP2"/>